<name>A0A1V9EEM7_9BACT</name>
<dbReference type="Proteomes" id="UP000192610">
    <property type="component" value="Unassembled WGS sequence"/>
</dbReference>
<evidence type="ECO:0008006" key="3">
    <source>
        <dbReference type="Google" id="ProtNLM"/>
    </source>
</evidence>
<comment type="caution">
    <text evidence="1">The sequence shown here is derived from an EMBL/GenBank/DDBJ whole genome shotgun (WGS) entry which is preliminary data.</text>
</comment>
<evidence type="ECO:0000313" key="2">
    <source>
        <dbReference type="Proteomes" id="UP000192610"/>
    </source>
</evidence>
<proteinExistence type="predicted"/>
<dbReference type="OrthoDB" id="671545at2"/>
<organism evidence="1 2">
    <name type="scientific">Niastella yeongjuensis</name>
    <dbReference type="NCBI Taxonomy" id="354355"/>
    <lineage>
        <taxon>Bacteria</taxon>
        <taxon>Pseudomonadati</taxon>
        <taxon>Bacteroidota</taxon>
        <taxon>Chitinophagia</taxon>
        <taxon>Chitinophagales</taxon>
        <taxon>Chitinophagaceae</taxon>
        <taxon>Niastella</taxon>
    </lineage>
</organism>
<dbReference type="STRING" id="354355.SAMN05660816_03648"/>
<dbReference type="RefSeq" id="WP_081202647.1">
    <property type="nucleotide sequence ID" value="NZ_FOCZ01000006.1"/>
</dbReference>
<reference evidence="2" key="1">
    <citation type="submission" date="2016-04" db="EMBL/GenBank/DDBJ databases">
        <authorList>
            <person name="Chen L."/>
            <person name="Zhuang W."/>
            <person name="Wang G."/>
        </authorList>
    </citation>
    <scope>NUCLEOTIDE SEQUENCE [LARGE SCALE GENOMIC DNA]</scope>
    <source>
        <strain evidence="2">17621</strain>
    </source>
</reference>
<dbReference type="AlphaFoldDB" id="A0A1V9EEM7"/>
<evidence type="ECO:0000313" key="1">
    <source>
        <dbReference type="EMBL" id="OQP44588.1"/>
    </source>
</evidence>
<dbReference type="PROSITE" id="PS51257">
    <property type="entry name" value="PROKAR_LIPOPROTEIN"/>
    <property type="match status" value="1"/>
</dbReference>
<sequence>MKTTMIILTILLVACGKAKKGSSVEFITEAVAQDSIFRKLIVLTDNRVPEATRHDSLAFLVLPVQASCPACRKKTIDSIIKNESRLLPNHFVVISAIGGKKIIGSYFKEEHAGLPESDNVILDSANSAYKYNLYTDKPTFYYTHNQKAYKRVAAIPITVKEDLREFFSGYRNVNK</sequence>
<gene>
    <name evidence="1" type="ORF">A4H97_09475</name>
</gene>
<dbReference type="EMBL" id="LVXG01000034">
    <property type="protein sequence ID" value="OQP44588.1"/>
    <property type="molecule type" value="Genomic_DNA"/>
</dbReference>
<accession>A0A1V9EEM7</accession>
<protein>
    <recommendedName>
        <fullName evidence="3">Alkyl hydroperoxide reductase subunit C/ Thiol specific antioxidant domain-containing protein</fullName>
    </recommendedName>
</protein>
<keyword evidence="2" id="KW-1185">Reference proteome</keyword>